<dbReference type="EMBL" id="LAZR01005492">
    <property type="protein sequence ID" value="KKM99491.1"/>
    <property type="molecule type" value="Genomic_DNA"/>
</dbReference>
<accession>A0A0F9MJS9</accession>
<proteinExistence type="predicted"/>
<evidence type="ECO:0000313" key="2">
    <source>
        <dbReference type="EMBL" id="KKM99491.1"/>
    </source>
</evidence>
<feature type="compositionally biased region" description="Low complexity" evidence="1">
    <location>
        <begin position="299"/>
        <end position="324"/>
    </location>
</feature>
<dbReference type="AlphaFoldDB" id="A0A0F9MJS9"/>
<gene>
    <name evidence="2" type="ORF">LCGC14_1147310</name>
</gene>
<evidence type="ECO:0000256" key="1">
    <source>
        <dbReference type="SAM" id="MobiDB-lite"/>
    </source>
</evidence>
<protein>
    <submittedName>
        <fullName evidence="2">Uncharacterized protein</fullName>
    </submittedName>
</protein>
<feature type="region of interest" description="Disordered" evidence="1">
    <location>
        <begin position="299"/>
        <end position="330"/>
    </location>
</feature>
<organism evidence="2">
    <name type="scientific">marine sediment metagenome</name>
    <dbReference type="NCBI Taxonomy" id="412755"/>
    <lineage>
        <taxon>unclassified sequences</taxon>
        <taxon>metagenomes</taxon>
        <taxon>ecological metagenomes</taxon>
    </lineage>
</organism>
<feature type="compositionally biased region" description="Low complexity" evidence="1">
    <location>
        <begin position="439"/>
        <end position="448"/>
    </location>
</feature>
<name>A0A0F9MJS9_9ZZZZ</name>
<sequence>MSEQKLFQVFVNKLEFDPYEYLVSGAENELTNFQKKTIDDATAIMKENIVEEVKSFFGNLKVNEEKFKALEKKATDELENEEYGDIKKELKNYIKKLRELVEKTCVAIIPVKEMPWVDILFRTVPRIVFDKKAELIDNAISYYGEIKSVISRPTIFGKIKDEKPLFAPIMGTIDLGGYKLDESQKESKSQIHSYVSAIINSLDSTITRNNLAKYHEAYQRHGDPICDFLMNDSELMNSMERITSSIESNRTPSDIAVFSIALPLTKDNSTLLLTIDEGDDPNKFNRCFEALLRFSAECSKTPKTSTAPQTQPTSDQSPPQQASTIRTPGGQELKAWTAEELAVEAQKRMTSQPDMPTWKEEELEKFATERGTGLPEGMEMWDESELQELARKRQGGLDIPEWEPDKDMKECLKCGYSLRPGWSRCPVCETPVDAKIDPSEPSEQTSSETKLETAEPSNEQPNEDKEEIPLEEKEEEKDDQ</sequence>
<feature type="region of interest" description="Disordered" evidence="1">
    <location>
        <begin position="427"/>
        <end position="480"/>
    </location>
</feature>
<comment type="caution">
    <text evidence="2">The sequence shown here is derived from an EMBL/GenBank/DDBJ whole genome shotgun (WGS) entry which is preliminary data.</text>
</comment>
<reference evidence="2" key="1">
    <citation type="journal article" date="2015" name="Nature">
        <title>Complex archaea that bridge the gap between prokaryotes and eukaryotes.</title>
        <authorList>
            <person name="Spang A."/>
            <person name="Saw J.H."/>
            <person name="Jorgensen S.L."/>
            <person name="Zaremba-Niedzwiedzka K."/>
            <person name="Martijn J."/>
            <person name="Lind A.E."/>
            <person name="van Eijk R."/>
            <person name="Schleper C."/>
            <person name="Guy L."/>
            <person name="Ettema T.J."/>
        </authorList>
    </citation>
    <scope>NUCLEOTIDE SEQUENCE</scope>
</reference>